<dbReference type="GO" id="GO:0006508">
    <property type="term" value="P:proteolysis"/>
    <property type="evidence" value="ECO:0007669"/>
    <property type="project" value="UniProtKB-KW"/>
</dbReference>
<dbReference type="Gene3D" id="2.60.40.3440">
    <property type="match status" value="4"/>
</dbReference>
<evidence type="ECO:0000256" key="3">
    <source>
        <dbReference type="ARBA" id="ARBA00022801"/>
    </source>
</evidence>
<dbReference type="PROSITE" id="PS50268">
    <property type="entry name" value="CADHERIN_2"/>
    <property type="match status" value="1"/>
</dbReference>
<dbReference type="PANTHER" id="PTHR34720">
    <property type="entry name" value="MICROCYSTIN DEPENDENT PROTEIN"/>
    <property type="match status" value="1"/>
</dbReference>
<dbReference type="NCBIfam" id="TIGR01965">
    <property type="entry name" value="VCBS_repeat"/>
    <property type="match status" value="6"/>
</dbReference>
<dbReference type="GO" id="GO:0008270">
    <property type="term" value="F:zinc ion binding"/>
    <property type="evidence" value="ECO:0007669"/>
    <property type="project" value="InterPro"/>
</dbReference>
<dbReference type="Proteomes" id="UP000502041">
    <property type="component" value="Chromosome"/>
</dbReference>
<dbReference type="InterPro" id="IPR015943">
    <property type="entry name" value="WD40/YVTN_repeat-like_dom_sf"/>
</dbReference>
<evidence type="ECO:0000256" key="1">
    <source>
        <dbReference type="ARBA" id="ARBA00022670"/>
    </source>
</evidence>
<proteinExistence type="predicted"/>
<dbReference type="GO" id="GO:0016020">
    <property type="term" value="C:membrane"/>
    <property type="evidence" value="ECO:0007669"/>
    <property type="project" value="InterPro"/>
</dbReference>
<dbReference type="EMBL" id="CP051461">
    <property type="protein sequence ID" value="QJC56034.1"/>
    <property type="molecule type" value="Genomic_DNA"/>
</dbReference>
<dbReference type="KEGG" id="pvac:HC248_01318"/>
<dbReference type="GO" id="GO:0004222">
    <property type="term" value="F:metalloendopeptidase activity"/>
    <property type="evidence" value="ECO:0007669"/>
    <property type="project" value="InterPro"/>
</dbReference>
<dbReference type="InterPro" id="IPR024079">
    <property type="entry name" value="MetalloPept_cat_dom_sf"/>
</dbReference>
<dbReference type="GO" id="GO:0005509">
    <property type="term" value="F:calcium ion binding"/>
    <property type="evidence" value="ECO:0007669"/>
    <property type="project" value="InterPro"/>
</dbReference>
<dbReference type="InterPro" id="IPR001818">
    <property type="entry name" value="Pept_M10_metallopeptidase"/>
</dbReference>
<dbReference type="InterPro" id="IPR041690">
    <property type="entry name" value="Cadherin_5"/>
</dbReference>
<gene>
    <name evidence="7" type="ORF">HC248_01318</name>
</gene>
<keyword evidence="4" id="KW-0862">Zinc</keyword>
<dbReference type="NCBIfam" id="NF012211">
    <property type="entry name" value="tand_rpt_95"/>
    <property type="match status" value="11"/>
</dbReference>
<dbReference type="Pfam" id="PF00413">
    <property type="entry name" value="Peptidase_M10"/>
    <property type="match status" value="1"/>
</dbReference>
<evidence type="ECO:0000313" key="8">
    <source>
        <dbReference type="Proteomes" id="UP000502041"/>
    </source>
</evidence>
<dbReference type="Gene3D" id="1.10.530.10">
    <property type="match status" value="1"/>
</dbReference>
<dbReference type="CDD" id="cd11304">
    <property type="entry name" value="Cadherin_repeat"/>
    <property type="match status" value="1"/>
</dbReference>
<dbReference type="PANTHER" id="PTHR34720:SF9">
    <property type="entry name" value="BLR4714 PROTEIN"/>
    <property type="match status" value="1"/>
</dbReference>
<feature type="domain" description="Cadherin" evidence="6">
    <location>
        <begin position="2459"/>
        <end position="2557"/>
    </location>
</feature>
<keyword evidence="8" id="KW-1185">Reference proteome</keyword>
<evidence type="ECO:0000256" key="2">
    <source>
        <dbReference type="ARBA" id="ARBA00022723"/>
    </source>
</evidence>
<name>A0A6H2H8W5_9BURK</name>
<dbReference type="InterPro" id="IPR011044">
    <property type="entry name" value="Quino_amine_DH_bsu"/>
</dbReference>
<protein>
    <recommendedName>
        <fullName evidence="6">Cadherin domain-containing protein</fullName>
    </recommendedName>
</protein>
<organism evidence="7 8">
    <name type="scientific">Polaromonas vacuolata</name>
    <dbReference type="NCBI Taxonomy" id="37448"/>
    <lineage>
        <taxon>Bacteria</taxon>
        <taxon>Pseudomonadati</taxon>
        <taxon>Pseudomonadota</taxon>
        <taxon>Betaproteobacteria</taxon>
        <taxon>Burkholderiales</taxon>
        <taxon>Comamonadaceae</taxon>
        <taxon>Polaromonas</taxon>
    </lineage>
</organism>
<dbReference type="SUPFAM" id="SSF55486">
    <property type="entry name" value="Metalloproteases ('zincins'), catalytic domain"/>
    <property type="match status" value="1"/>
</dbReference>
<sequence>MVAKDIGGVVASATGETVMIGAGALPADTAVSITRIELADMASLPGLAIPGAGVLQLAGAFKLDLGRTASSFPVQLAVPLQAGITAEAGTEVLFFRKGQVITADGSFKPTWWLVDNGFVGADGVARTASPPYGGVDTSGEYMVCRRLPGVIGGVFNLGIGGGGWADFGNFCLGGGLSGVNIQSEVIGILASQSSAISGGSYKFGVPQFSQNIVIPTIAVGDTFTLNLQDFMPPVASPYGNVVLPNVSDASVNDAGEMHISIDNPNPGQFTGSIVLRMRLPDGSTQDVQTFAGDKTGDVIITPPPGIAVGSVGWQLVRLVPQEVFTGSGELSGEPPAEFAGNTLRISPKPLMVQVLNRTGVAFFRENKPVGSTTLVGTLGQPNNFDEQTITGTKVQPVTYSDDLTRVYVAGNGVIYVIDTLTYKLLDPIYTYGGNIVSLASTGGLLFIGEGNSYGSGASNARLMVMSTIPGSKSYNKPITLKGTGIEATPLGIAGMAVGPDGKNLVVAVPKQRNSVTLGDPNKRGDVLVFNIDSLDLKTGKIDAPVKAQLPADSSGKAPQTITATEDPSHFLVADVADYNKGLATLVLTRDKDGSTSAAKMTAIPLSQPGGAVRLDRLDIQRAQSAVLVTYQGEEYAIVADDNYNFLDPYWRAMFEAPMFSQLSPSGPPTAIGGSASAKKVNVGGKLGIVKDPFGANPQFMGATLPLDGYGIVNLSLSPDNSVLIGQLKGSYGTDDPFHQKDNQNHAWSVGLLLQAAIDLPEQDRMSKHIALPASAELLLPSSNANAGGYLGAPVGTFFDDEPKISSIQGNMGDIIEVDLREQAARAMLGYSATTAFAKLTKQQQENVIITKAGLSEFTISKATQDSLSLDNGLADNNALKLVMGKAANGGSEIYSRTQPGGLAKGDFKDSGILYLRPNLTQPDEDKLRQGMHLDADKSVTFSYEFKETSDDKVSFEWKKGLITVTAKDFINSGARVFFGDRPLENPGYSAFTLSGEVSLAAANAKTIDSLDVYRVEQRLRYLGYGLAPAAITGAGEVTVDGNFSKEEAADLQLFEKIIRYGTGAATGKGDGTGSASDTDKASLATASGKASVQYTGATDIYTILSGGATTSSLTAAGKKLSTAEQAQALAQAEAAATIKAINSAKIKAKAGYDKQVEETKQFAPAKFGADGLIEAGNVGDAKLTKDWLNAYNAPHWMQYAGELSKKLTGWTDKTGGGVKSMGTSWVYDLMSAAQKTNGAQERGKTVDTRLWFNGAGSLGGVLNLGVNNKFVSKGNQDQVNGKDVVLGVLPQSANGATPVWNFAKAQALAARLHNPNLNNYVLALNGFGTTSTNVPYQENQQDQALLDFYSVYLASLKGGVGSTAWSNEQLGLISAAPGADRITIQEALFGDGSATGGVVNNQNILIGGAAAPLGAAMTAESLRSFMADSPDSQVNFGEWVEPLQKAMIEFDIKTPQRIVAFLAQVKAEGNLLPKPESFIYATNTASRLASIFKSAFSYQFNYDNHTSAAYRNKLAHDRYNDDSRTREQNAQLFYDEILSPALTTAGGTWADSVQALIANRVYSSDYGTGMDRDPQAGDQASGDGWTYRGHGQLQLTGKSVITQFADYVRDNYAKAGQTQQEAAALRLRIINTPDILDTDKALAARSAGWEWGVKKNVNPSADQLNEALVPWSPNNIFTTTVTKRIATATESFESRYENWQRNVRFAYKVGNPYEDMQAVLAGLGIRSATLKGYESQFGISLRTPKLAEISSAKQLLTPSTVDSAITPSVANQSPNALLQDLLTTAKQTLNLNEGEFTMLITDQLDLPDFPPAVAIIAKADGSESSSGKAVRSVGVCGILQLTRRDAYSVDAEITARSIDKTTGKLFIDPYNALIKVVQQPKHGKLWAPDGEIWTSSKIISQVGSGGYVPDADFTGKDSFIMQVEGGGHKVNVYYFIAVTSDDGYIPGEHCKILGSYKISQSNFNPGSQDYAAWQRASQLSTLLATASQSLVGFQDLAGFAVGQTTGQGANAQITLDPTAAGHNWFIDPTPLDNQDDFLPTSNPNIWQAKANTDAAGKMDLLSVLLHEYGHALDLEHSADADDFMATTLQPGERRLPSSQELNLMAQLVAQLKTPDTGNNPQTPKDPSVPKSPFGPLGAGLGFMAVGRLRRSSADSARAGSTTAADFAQYDTVANPSLVNGQFNSQFNAASTGWSTQGKVTIGSLSLGAAAAAATLAESNTSQTRLNQVFMVGPQDRFLSFTLSNLALDDATTGPDDAFEVGLLNANTGAALSGSIGLSNSDALLNLQPGSTGLEELAAQGVTHVSHADGSRTYLVDLSGIARDANGKVAVNLSFDLIGFGATAASMGSQVQVSDVRLLGLPQTRDDSASGAEDSTPSIAVLSNDIDAAQPGFAPLVVAGPVHGTLNLNADGSFAYTPQANYFGVDSFTYQVTNARDSSSVSSAVRSNISTVNLVISPVNDAPVAADLSLRTAEDTPVVIELLATDIDSDASSVAYRIQTQPQHGTLTLNPDGSYSYLANTDFNGSDSFTYQVGDGELDSNLATVFITVTPVNDAPSLGEQTLATLEDNVLTGTLLASAADADSTVLTAAIVAGPQHGTLTVNADGSFSFAADANYFGTDSFTYKVNDGELDSGLATVSLTITAVNDVPVATDATATINEDTALTIDLRNLGVDVEDAALSPVIVSAPIHGLLTLNPDGRYTYAPDADFNGLDNIRFALRDSEGALSNEATLNITVTAVNDAPTLGNQSLTTAEDTAVIGNLLVSANDVDSQVLTAAIVAGPLHGALTVNADGTFIYLANANYFGTDSFTYKVNDGALDSGLATVSLTITAVNDVPVAADATASTNEDTALTIDLRNLGVDVEDATLTPVIVSAPVNGQLTLNPDGSYTYAPDADFNGLDNIRFALRDSQGALSNEATLNISVTAVNDAPTLGNQTLTTAEDTALNGNLLAIAADVDSRVLTAAIVAGPKHGNVAVNADGTFSYRANANYFGTDSFTYKVNDGALDSGLATVSLTITAINDVPVATDATASTNEDTALTIDLRNLGVDVEDAALTPVIVSAPIHGLLTLNPDGSYTYAPAADFNGLDNICFALRDSEGALSNEATLNITVNAVNDAPTLGNQILTTAEDFELTGNLLVSADDVDSQVLTAAIVAGPLHGSVAVNADGTFSYLANANYFGTDSFTYKVNDGALDSGLATVSLTITAINDVPVATDATASTNEDTTLTIDLRDFGLDVEDAALSPVIVSAPTHGLLTLNPDGSYTYAPDADFNGLDNIRFALRDSQGALSNEATLNITVTAVNDAPRANAVSASLAEDGSVVLNLLAAATDVDGDVLTVAVTSAQSGTLLKNANGSYSYTPRANFNGADNFSYTVSDGQLSRIGLVQLTITAVNDVALAVNDSAQTKQAQAVRIDVLANDSDVDNATGPPVSTQPCPSPPTPA</sequence>
<dbReference type="GO" id="GO:0007156">
    <property type="term" value="P:homophilic cell adhesion via plasma membrane adhesion molecules"/>
    <property type="evidence" value="ECO:0007669"/>
    <property type="project" value="InterPro"/>
</dbReference>
<keyword evidence="3" id="KW-0378">Hydrolase</keyword>
<reference evidence="7 8" key="1">
    <citation type="submission" date="2020-04" db="EMBL/GenBank/DDBJ databases">
        <title>Complete genome of a Psychrophilic, Marine, Gas Vacuolate Bacterium Polaromonas vacuolata KCTC 22033T.</title>
        <authorList>
            <person name="Hwang K."/>
            <person name="Kim K.M."/>
        </authorList>
    </citation>
    <scope>NUCLEOTIDE SEQUENCE [LARGE SCALE GENOMIC DNA]</scope>
    <source>
        <strain evidence="7 8">KCTC 22033</strain>
    </source>
</reference>
<dbReference type="SUPFAM" id="SSF53955">
    <property type="entry name" value="Lysozyme-like"/>
    <property type="match status" value="1"/>
</dbReference>
<dbReference type="Pfam" id="PF17963">
    <property type="entry name" value="Big_9"/>
    <property type="match status" value="10"/>
</dbReference>
<evidence type="ECO:0000313" key="7">
    <source>
        <dbReference type="EMBL" id="QJC56034.1"/>
    </source>
</evidence>
<dbReference type="InterPro" id="IPR010221">
    <property type="entry name" value="VCBS_dom"/>
</dbReference>
<dbReference type="InterPro" id="IPR002126">
    <property type="entry name" value="Cadherin-like_dom"/>
</dbReference>
<dbReference type="InterPro" id="IPR023346">
    <property type="entry name" value="Lysozyme-like_dom_sf"/>
</dbReference>
<accession>A0A6H2H8W5</accession>
<evidence type="ECO:0000259" key="6">
    <source>
        <dbReference type="PROSITE" id="PS50268"/>
    </source>
</evidence>
<keyword evidence="2" id="KW-0479">Metal-binding</keyword>
<dbReference type="SUPFAM" id="SSF50969">
    <property type="entry name" value="YVTN repeat-like/Quinoprotein amine dehydrogenase"/>
    <property type="match status" value="1"/>
</dbReference>
<dbReference type="GO" id="GO:0031012">
    <property type="term" value="C:extracellular matrix"/>
    <property type="evidence" value="ECO:0007669"/>
    <property type="project" value="InterPro"/>
</dbReference>
<dbReference type="Gene3D" id="3.40.390.10">
    <property type="entry name" value="Collagenase (Catalytic Domain)"/>
    <property type="match status" value="1"/>
</dbReference>
<feature type="region of interest" description="Disordered" evidence="5">
    <location>
        <begin position="2113"/>
        <end position="2133"/>
    </location>
</feature>
<feature type="region of interest" description="Disordered" evidence="5">
    <location>
        <begin position="3417"/>
        <end position="3440"/>
    </location>
</feature>
<feature type="compositionally biased region" description="Polar residues" evidence="5">
    <location>
        <begin position="2113"/>
        <end position="2124"/>
    </location>
</feature>
<dbReference type="Gene3D" id="2.130.10.10">
    <property type="entry name" value="YVTN repeat-like/Quinoprotein amine dehydrogenase"/>
    <property type="match status" value="1"/>
</dbReference>
<evidence type="ECO:0000256" key="4">
    <source>
        <dbReference type="ARBA" id="ARBA00022833"/>
    </source>
</evidence>
<keyword evidence="1" id="KW-0645">Protease</keyword>
<dbReference type="Gene3D" id="2.60.40.2810">
    <property type="match status" value="7"/>
</dbReference>
<evidence type="ECO:0000256" key="5">
    <source>
        <dbReference type="SAM" id="MobiDB-lite"/>
    </source>
</evidence>
<dbReference type="Pfam" id="PF17892">
    <property type="entry name" value="Cadherin_5"/>
    <property type="match status" value="1"/>
</dbReference>